<dbReference type="PANTHER" id="PTHR33175">
    <property type="entry name" value="DNA-BINDING PROTEIN HU"/>
    <property type="match status" value="1"/>
</dbReference>
<dbReference type="PRINTS" id="PR01727">
    <property type="entry name" value="DNABINDINGHU"/>
</dbReference>
<organism evidence="5 6">
    <name type="scientific">Taurinivorans muris</name>
    <dbReference type="NCBI Taxonomy" id="2787751"/>
    <lineage>
        <taxon>Bacteria</taxon>
        <taxon>Pseudomonadati</taxon>
        <taxon>Thermodesulfobacteriota</taxon>
        <taxon>Desulfovibrionia</taxon>
        <taxon>Desulfovibrionales</taxon>
        <taxon>Desulfovibrionaceae</taxon>
        <taxon>Taurinivorans</taxon>
    </lineage>
</organism>
<dbReference type="PANTHER" id="PTHR33175:SF3">
    <property type="entry name" value="DNA-BINDING PROTEIN HU-BETA"/>
    <property type="match status" value="1"/>
</dbReference>
<dbReference type="InterPro" id="IPR020816">
    <property type="entry name" value="Histone-like_DNA-bd_CS"/>
</dbReference>
<dbReference type="SUPFAM" id="SSF47729">
    <property type="entry name" value="IHF-like DNA-binding proteins"/>
    <property type="match status" value="1"/>
</dbReference>
<keyword evidence="3 5" id="KW-0238">DNA-binding</keyword>
<dbReference type="InterPro" id="IPR000119">
    <property type="entry name" value="Hist_DNA-bd"/>
</dbReference>
<dbReference type="InterPro" id="IPR010992">
    <property type="entry name" value="IHF-like_DNA-bd_dom_sf"/>
</dbReference>
<dbReference type="GO" id="GO:0003677">
    <property type="term" value="F:DNA binding"/>
    <property type="evidence" value="ECO:0007669"/>
    <property type="project" value="UniProtKB-KW"/>
</dbReference>
<reference evidence="5" key="1">
    <citation type="submission" date="2020-12" db="EMBL/GenBank/DDBJ databases">
        <title>Taurinivorans muris gen. nov., sp. nov., fundamental and realized metabolic niche of a ubiquitous sulfidogenic bacterium in the murine intestine.</title>
        <authorList>
            <person name="Ye H."/>
            <person name="Hanson B.T."/>
            <person name="Loy A."/>
        </authorList>
    </citation>
    <scope>NUCLEOTIDE SEQUENCE</scope>
    <source>
        <strain evidence="5">LT0009</strain>
    </source>
</reference>
<name>A0ABY5Y1T9_9BACT</name>
<dbReference type="Pfam" id="PF00216">
    <property type="entry name" value="Bac_DNA_binding"/>
    <property type="match status" value="1"/>
</dbReference>
<accession>A0ABY5Y1T9</accession>
<dbReference type="CDD" id="cd13831">
    <property type="entry name" value="HU"/>
    <property type="match status" value="1"/>
</dbReference>
<evidence type="ECO:0000313" key="5">
    <source>
        <dbReference type="EMBL" id="UWX05761.1"/>
    </source>
</evidence>
<dbReference type="Proteomes" id="UP001058120">
    <property type="component" value="Chromosome"/>
</dbReference>
<comment type="similarity">
    <text evidence="1 4">Belongs to the bacterial histone-like protein family.</text>
</comment>
<evidence type="ECO:0000256" key="3">
    <source>
        <dbReference type="ARBA" id="ARBA00023125"/>
    </source>
</evidence>
<dbReference type="EMBL" id="CP065938">
    <property type="protein sequence ID" value="UWX05761.1"/>
    <property type="molecule type" value="Genomic_DNA"/>
</dbReference>
<gene>
    <name evidence="5" type="ORF">JBF11_00030</name>
</gene>
<dbReference type="RefSeq" id="WP_334315345.1">
    <property type="nucleotide sequence ID" value="NZ_CP065938.1"/>
</dbReference>
<keyword evidence="6" id="KW-1185">Reference proteome</keyword>
<proteinExistence type="inferred from homology"/>
<evidence type="ECO:0000256" key="4">
    <source>
        <dbReference type="RuleBase" id="RU003939"/>
    </source>
</evidence>
<evidence type="ECO:0000256" key="2">
    <source>
        <dbReference type="ARBA" id="ARBA00023067"/>
    </source>
</evidence>
<dbReference type="SMART" id="SM00411">
    <property type="entry name" value="BHL"/>
    <property type="match status" value="1"/>
</dbReference>
<keyword evidence="2" id="KW-0226">DNA condensation</keyword>
<dbReference type="Gene3D" id="4.10.520.10">
    <property type="entry name" value="IHF-like DNA-binding proteins"/>
    <property type="match status" value="1"/>
</dbReference>
<dbReference type="PROSITE" id="PS00045">
    <property type="entry name" value="HISTONE_LIKE"/>
    <property type="match status" value="1"/>
</dbReference>
<sequence>MTKAELIEKIHAKSGLPTKAKTEAALDATIAAITESLSAGESITLTGFGSFKVTKRAARKGRNPRTGEEIKIPPCSVVKFTPGKNLKDAVN</sequence>
<protein>
    <submittedName>
        <fullName evidence="5">HU family DNA-binding protein</fullName>
    </submittedName>
</protein>
<evidence type="ECO:0000256" key="1">
    <source>
        <dbReference type="ARBA" id="ARBA00010529"/>
    </source>
</evidence>
<evidence type="ECO:0000313" key="6">
    <source>
        <dbReference type="Proteomes" id="UP001058120"/>
    </source>
</evidence>